<dbReference type="RefSeq" id="WP_090877472.1">
    <property type="nucleotide sequence ID" value="NZ_FMXQ01000006.1"/>
</dbReference>
<dbReference type="Proteomes" id="UP000199071">
    <property type="component" value="Unassembled WGS sequence"/>
</dbReference>
<dbReference type="AlphaFoldDB" id="A0A1G6D6F3"/>
<comment type="subcellular location">
    <subcellularLocation>
        <location evidence="1">Cell envelope</location>
    </subcellularLocation>
</comment>
<accession>A0A1G6D6F3</accession>
<dbReference type="PANTHER" id="PTHR32347:SF29">
    <property type="entry name" value="UPF0194 MEMBRANE PROTEIN YBHG"/>
    <property type="match status" value="1"/>
</dbReference>
<reference evidence="5 6" key="1">
    <citation type="submission" date="2016-10" db="EMBL/GenBank/DDBJ databases">
        <authorList>
            <person name="de Groot N.N."/>
        </authorList>
    </citation>
    <scope>NUCLEOTIDE SEQUENCE [LARGE SCALE GENOMIC DNA]</scope>
    <source>
        <strain evidence="5 6">ATCC 35022</strain>
    </source>
</reference>
<dbReference type="Pfam" id="PF25989">
    <property type="entry name" value="YknX_C"/>
    <property type="match status" value="1"/>
</dbReference>
<keyword evidence="2 3" id="KW-0175">Coiled coil</keyword>
<feature type="coiled-coil region" evidence="3">
    <location>
        <begin position="103"/>
        <end position="130"/>
    </location>
</feature>
<dbReference type="STRING" id="665467.SAMN02982931_03054"/>
<dbReference type="InterPro" id="IPR058637">
    <property type="entry name" value="YknX-like_C"/>
</dbReference>
<gene>
    <name evidence="5" type="ORF">SAMN02982931_03054</name>
</gene>
<protein>
    <submittedName>
        <fullName evidence="5">HlyD family secretion protein</fullName>
    </submittedName>
</protein>
<proteinExistence type="predicted"/>
<evidence type="ECO:0000256" key="2">
    <source>
        <dbReference type="ARBA" id="ARBA00023054"/>
    </source>
</evidence>
<evidence type="ECO:0000313" key="5">
    <source>
        <dbReference type="EMBL" id="SDB40485.1"/>
    </source>
</evidence>
<name>A0A1G6D6F3_9HYPH</name>
<organism evidence="5 6">
    <name type="scientific">Bauldia litoralis</name>
    <dbReference type="NCBI Taxonomy" id="665467"/>
    <lineage>
        <taxon>Bacteria</taxon>
        <taxon>Pseudomonadati</taxon>
        <taxon>Pseudomonadota</taxon>
        <taxon>Alphaproteobacteria</taxon>
        <taxon>Hyphomicrobiales</taxon>
        <taxon>Kaistiaceae</taxon>
        <taxon>Bauldia</taxon>
    </lineage>
</organism>
<evidence type="ECO:0000259" key="4">
    <source>
        <dbReference type="Pfam" id="PF25989"/>
    </source>
</evidence>
<dbReference type="PANTHER" id="PTHR32347">
    <property type="entry name" value="EFFLUX SYSTEM COMPONENT YKNX-RELATED"/>
    <property type="match status" value="1"/>
</dbReference>
<evidence type="ECO:0000313" key="6">
    <source>
        <dbReference type="Proteomes" id="UP000199071"/>
    </source>
</evidence>
<dbReference type="SUPFAM" id="SSF56954">
    <property type="entry name" value="Outer membrane efflux proteins (OEP)"/>
    <property type="match status" value="1"/>
</dbReference>
<sequence length="405" mass="43184">MQSKWVKRALGLVVVALIVAGAIYALMPQPVAVDVATVTRAPLSVTIDEEGIARIRDVFRVSAPVAGQVERLPVEIGDQVHRNTTAVASIHPVDPPFLDVRSRRELEAAVEAARASVTLAEAQLTAAEATERMALSDRDRAERLVKAGTITIRAQEKAVADLDTATAQVAQAKAALTLRQSELSSAEARLIQPNQLEGGSSGACCLTLRAPVDGTVLDLLTESEQVVAAGQGLLELGDPANLEIIVHLLSSDAVSVHPGSHATIDQWGGQPLAAEVRQVDPAAYTKVSALGIEEQRVDAILDIVDPREAWERLGHEFRVMVHISVWEEDDVLQVPLGALFRVGADWTVYRIVDGKAVETTVVLGHRNNTAAEVIEGLDAGDRIVIHPSDRVVDGIAVVGRVAEQG</sequence>
<dbReference type="InterPro" id="IPR050465">
    <property type="entry name" value="UPF0194_transport"/>
</dbReference>
<dbReference type="Gene3D" id="2.40.50.100">
    <property type="match status" value="1"/>
</dbReference>
<dbReference type="GO" id="GO:0030313">
    <property type="term" value="C:cell envelope"/>
    <property type="evidence" value="ECO:0007669"/>
    <property type="project" value="UniProtKB-SubCell"/>
</dbReference>
<dbReference type="Gene3D" id="2.40.420.20">
    <property type="match status" value="1"/>
</dbReference>
<evidence type="ECO:0000256" key="3">
    <source>
        <dbReference type="SAM" id="Coils"/>
    </source>
</evidence>
<dbReference type="EMBL" id="FMXQ01000006">
    <property type="protein sequence ID" value="SDB40485.1"/>
    <property type="molecule type" value="Genomic_DNA"/>
</dbReference>
<dbReference type="OrthoDB" id="9791520at2"/>
<evidence type="ECO:0000256" key="1">
    <source>
        <dbReference type="ARBA" id="ARBA00004196"/>
    </source>
</evidence>
<feature type="domain" description="YknX-like C-terminal permuted SH3-like" evidence="4">
    <location>
        <begin position="331"/>
        <end position="397"/>
    </location>
</feature>
<keyword evidence="6" id="KW-1185">Reference proteome</keyword>